<gene>
    <name evidence="1" type="ORF">LIER_28619</name>
</gene>
<comment type="caution">
    <text evidence="1">The sequence shown here is derived from an EMBL/GenBank/DDBJ whole genome shotgun (WGS) entry which is preliminary data.</text>
</comment>
<dbReference type="Proteomes" id="UP001454036">
    <property type="component" value="Unassembled WGS sequence"/>
</dbReference>
<dbReference type="EMBL" id="BAABME010009596">
    <property type="protein sequence ID" value="GAA0175449.1"/>
    <property type="molecule type" value="Genomic_DNA"/>
</dbReference>
<sequence>MGYFRRNHEGIVMGHLQALAIRIPEWYCLCITLGTRHTVYFSSSIFLSGVLGNTPPYTPPMMVAMSPAAGEFSPFLLVAYPSVDDKDILLACKGIGSSYLSRICANTSATETLKGVLP</sequence>
<proteinExistence type="predicted"/>
<evidence type="ECO:0000313" key="1">
    <source>
        <dbReference type="EMBL" id="GAA0175449.1"/>
    </source>
</evidence>
<reference evidence="1 2" key="1">
    <citation type="submission" date="2024-01" db="EMBL/GenBank/DDBJ databases">
        <title>The complete chloroplast genome sequence of Lithospermum erythrorhizon: insights into the phylogenetic relationship among Boraginaceae species and the maternal lineages of purple gromwells.</title>
        <authorList>
            <person name="Okada T."/>
            <person name="Watanabe K."/>
        </authorList>
    </citation>
    <scope>NUCLEOTIDE SEQUENCE [LARGE SCALE GENOMIC DNA]</scope>
</reference>
<dbReference type="AlphaFoldDB" id="A0AAV3RHW6"/>
<keyword evidence="2" id="KW-1185">Reference proteome</keyword>
<evidence type="ECO:0000313" key="2">
    <source>
        <dbReference type="Proteomes" id="UP001454036"/>
    </source>
</evidence>
<accession>A0AAV3RHW6</accession>
<protein>
    <submittedName>
        <fullName evidence="1">Uncharacterized protein</fullName>
    </submittedName>
</protein>
<name>A0AAV3RHW6_LITER</name>
<organism evidence="1 2">
    <name type="scientific">Lithospermum erythrorhizon</name>
    <name type="common">Purple gromwell</name>
    <name type="synonym">Lithospermum officinale var. erythrorhizon</name>
    <dbReference type="NCBI Taxonomy" id="34254"/>
    <lineage>
        <taxon>Eukaryota</taxon>
        <taxon>Viridiplantae</taxon>
        <taxon>Streptophyta</taxon>
        <taxon>Embryophyta</taxon>
        <taxon>Tracheophyta</taxon>
        <taxon>Spermatophyta</taxon>
        <taxon>Magnoliopsida</taxon>
        <taxon>eudicotyledons</taxon>
        <taxon>Gunneridae</taxon>
        <taxon>Pentapetalae</taxon>
        <taxon>asterids</taxon>
        <taxon>lamiids</taxon>
        <taxon>Boraginales</taxon>
        <taxon>Boraginaceae</taxon>
        <taxon>Boraginoideae</taxon>
        <taxon>Lithospermeae</taxon>
        <taxon>Lithospermum</taxon>
    </lineage>
</organism>